<accession>A0A2A9ELH4</accession>
<keyword evidence="2" id="KW-1185">Reference proteome</keyword>
<evidence type="ECO:0000313" key="1">
    <source>
        <dbReference type="EMBL" id="PFG39758.1"/>
    </source>
</evidence>
<proteinExistence type="predicted"/>
<dbReference type="PROSITE" id="PS51257">
    <property type="entry name" value="PROKAR_LIPOPROTEIN"/>
    <property type="match status" value="1"/>
</dbReference>
<name>A0A2A9ELH4_9MICO</name>
<organism evidence="1 2">
    <name type="scientific">Georgenia soli</name>
    <dbReference type="NCBI Taxonomy" id="638953"/>
    <lineage>
        <taxon>Bacteria</taxon>
        <taxon>Bacillati</taxon>
        <taxon>Actinomycetota</taxon>
        <taxon>Actinomycetes</taxon>
        <taxon>Micrococcales</taxon>
        <taxon>Bogoriellaceae</taxon>
        <taxon>Georgenia</taxon>
    </lineage>
</organism>
<dbReference type="EMBL" id="PDJI01000004">
    <property type="protein sequence ID" value="PFG39758.1"/>
    <property type="molecule type" value="Genomic_DNA"/>
</dbReference>
<gene>
    <name evidence="1" type="ORF">ATJ97_2271</name>
</gene>
<comment type="caution">
    <text evidence="1">The sequence shown here is derived from an EMBL/GenBank/DDBJ whole genome shotgun (WGS) entry which is preliminary data.</text>
</comment>
<sequence>MRGTELQIAGAVNVKVLRLAATALVLAGSTAGCSTGYFTLEENPPAAACVAPHVSVEPAVARPGDEVTVRGVAMVDGCADAISVDEHGNQTPNETQSPIGSIDVILRTGEFDIVLATVDADANGEFEVTVVVPEGTPSGTMQVSTDVEHTEPDELEIVPES</sequence>
<evidence type="ECO:0000313" key="2">
    <source>
        <dbReference type="Proteomes" id="UP000222106"/>
    </source>
</evidence>
<reference evidence="1 2" key="1">
    <citation type="submission" date="2017-10" db="EMBL/GenBank/DDBJ databases">
        <title>Sequencing the genomes of 1000 actinobacteria strains.</title>
        <authorList>
            <person name="Klenk H.-P."/>
        </authorList>
    </citation>
    <scope>NUCLEOTIDE SEQUENCE [LARGE SCALE GENOMIC DNA]</scope>
    <source>
        <strain evidence="1 2">DSM 21838</strain>
    </source>
</reference>
<dbReference type="AlphaFoldDB" id="A0A2A9ELH4"/>
<dbReference type="Proteomes" id="UP000222106">
    <property type="component" value="Unassembled WGS sequence"/>
</dbReference>
<protein>
    <submittedName>
        <fullName evidence="1">Uncharacterized protein</fullName>
    </submittedName>
</protein>